<sequence length="2104" mass="237281">MADLPPPPALDLPPPTLELPPALEAPPPLQPSHSRSTSSVENASGHTRQKSLPMPPPALTTPPTLSVPPPSLMTPTLRSGDRSPNMSPMGSPRQQIASHLASQIFSMDDFLGTYMGANLIRQRMLPLETDPNTAPTNELLEVDVIGAPSWVPITEPEFHRQFKLQFEWCLVRRKANVEDLTLDGALAAITPGSPNLTFDGKLVDKLNTLTSEEIERTSAVLKSYLIHRGTIETIPIVEFLIEVGNRFAFVTREARKLAPPKSKEIVQIPEDEQQPALAYLMDIFRTVVTQNAAVIAADNSIFGRCVGFCIDKIAFYFPAAVRQEAATCLGLLSTLNLEPIVNQFTEKMKVANKTDESAREYVTYQNASKHLALGIGHPKQEEATANYFKAVATLAEKCQRSVLQREICTSISHLMESTFSKCSNQDFEHMNGKTQLYQAFSSLFGVANKKWTKKTKLKSDCFLLMSSLVAYGGVTFFADKGPELVQDLIAGLKDKTTRRTYLESVHNYIRSFAPERLQLPAEEKTYVEQLDKLIPAVFPAQKKKETNAPVDKDLLTSPRLSARGFSPEQMSPRASSLNLRAQMTQSTESSVLYDILCHLGRQKPGYLLHQHINTIMVPTNKDFSEEQRGVILKALATLCMENPPAYAVDVFWRQINPVFNVYNGEASPLQQIFFCFPSISVADMRRQEVARKIAVIAVSKPDDISSLAVTSLQEFLLLNPDLHLPVLLGTTLEYTTEQLTTSWLGVSANVLLALKNICVYLQFYVDALAQSNQQVSTIEPSLWNELRQKMESLCLICLLHTDQQIWTKTRILLEILDKPILKNIEPSSQISERPHLSEAPELRANIPADFDGDFFPHWRSFYNNQFQRYSLAIVTMWIWSYDNWRKGAALWRNKMRLLAITSQSVFVSQRFKLEKFCEQMVGPIIDAAVNGTMDEQISQMIEAVSDFNEDTLPMLTHSLETEEAKRSEKKTKKKKEELYISEPIIRFLEQVMKRVTVRIYNTSEEIRNVIRYVIPVWVEHLLPFYLKESGTKSTLHSTTRTSIVNTTRYWIVLEGATTTPTPEEGPANLLRLTRVKDSKSILNFLMNLLSETNKGEKVASRNASLEEAILQTCAQLARHGNIKEEFLENRFLNFIVHFLELGPHTAPSVEHCLTVSLDVYHEVLLENFLRISMFGDNGALYLNAIVQNLQADTKRWIKICTPAKWLFITLFHQFSPYLRIRSLATDIANILAENDILNPGYFLPSSTLQVAQYRETEQLLQRQQNKVQLDKSELFLHFAKRYSDSIALRYPDLTNDFFSETEYYIKTIPTEDLITRRCLLQLLTPWTENLAIFTHKRENTRADIFLNRLFNISMDCTAVPLTPDVEAIWAGTISTQTNRQIAQLEGYDKDVTIHEVLDFLVTKTAEQWDASHSNTTSSKYTFDPVITPKIKALLKSITLYLSRVELNEVVNYLSLELVNYSAAVQPEDFVAKVMNAENFLVPQEGLWQPFGAFNLLIDLTFEAGPSVAPLLPLLLQNGTVLYGPSRTNGGSEGIEMVLNLLLNLGFQNGISRESRASSLELAKKIKDNQFNHHGDFRHRVLSSDEILQLVKTFTPHLPTLAQQWTDLSLNWTLHVCNYHKDITELNSLSSDSFKTFTTLITAYPQFFNVETAKRLSALFFKLICIQNDALLQAFYSFCQSLTVEMVQDPAARTEMAVLANVLLNTSYVVQFTTGLKILRLTGVETQVVYKDVEEVFRVMLKGLTEPDSLKLTIYILCRMAPLHQSETAVENLYIILLLMSSILVQLDDLDDDTMNAIRSFTYGKYPHLDAAIARSPVHANLPKADFLNEFFDAFYHSFGDSSQYHFTLDVVIIMFHRGADRWRYPLFKILEAILRRYPTTDSPSQAAHLNMIVAYFSLSLNDRLAQSATDIIPYIVPSLSLASTPDELFKLIRKTPVPLYPSSPSEYFHGDTKKDSRMAKYHNAKSLFLKSFELPADHPQMKYIESNLKVMQEDKIDHKPVLPVLKSLPTPPTGSAAPSSAPAAPAAPVAPAAPAAPVVPASAVPQGRFVMEESMDSLPPPYEEPPAPQEDEEPPPPPPFGEQPSPETPRKSLPTPPVRPHHLQ</sequence>
<evidence type="ECO:0000259" key="2">
    <source>
        <dbReference type="Pfam" id="PF14222"/>
    </source>
</evidence>
<feature type="region of interest" description="Disordered" evidence="1">
    <location>
        <begin position="2003"/>
        <end position="2028"/>
    </location>
</feature>
<dbReference type="GO" id="GO:0030427">
    <property type="term" value="C:site of polarized growth"/>
    <property type="evidence" value="ECO:0007669"/>
    <property type="project" value="TreeGrafter"/>
</dbReference>
<dbReference type="Proteomes" id="UP000241769">
    <property type="component" value="Unassembled WGS sequence"/>
</dbReference>
<evidence type="ECO:0000313" key="3">
    <source>
        <dbReference type="EMBL" id="PRP78803.1"/>
    </source>
</evidence>
<reference evidence="3 4" key="1">
    <citation type="journal article" date="2018" name="Genome Biol. Evol.">
        <title>Multiple Roots of Fruiting Body Formation in Amoebozoa.</title>
        <authorList>
            <person name="Hillmann F."/>
            <person name="Forbes G."/>
            <person name="Novohradska S."/>
            <person name="Ferling I."/>
            <person name="Riege K."/>
            <person name="Groth M."/>
            <person name="Westermann M."/>
            <person name="Marz M."/>
            <person name="Spaller T."/>
            <person name="Winckler T."/>
            <person name="Schaap P."/>
            <person name="Glockner G."/>
        </authorList>
    </citation>
    <scope>NUCLEOTIDE SEQUENCE [LARGE SCALE GENOMIC DNA]</scope>
    <source>
        <strain evidence="3 4">Jena</strain>
    </source>
</reference>
<evidence type="ECO:0000313" key="4">
    <source>
        <dbReference type="Proteomes" id="UP000241769"/>
    </source>
</evidence>
<comment type="caution">
    <text evidence="3">The sequence shown here is derived from an EMBL/GenBank/DDBJ whole genome shotgun (WGS) entry which is preliminary data.</text>
</comment>
<dbReference type="EMBL" id="MDYQ01000207">
    <property type="protein sequence ID" value="PRP78803.1"/>
    <property type="molecule type" value="Genomic_DNA"/>
</dbReference>
<keyword evidence="4" id="KW-1185">Reference proteome</keyword>
<feature type="region of interest" description="Disordered" evidence="1">
    <location>
        <begin position="1"/>
        <end position="95"/>
    </location>
</feature>
<evidence type="ECO:0000256" key="1">
    <source>
        <dbReference type="SAM" id="MobiDB-lite"/>
    </source>
</evidence>
<dbReference type="SUPFAM" id="SSF48371">
    <property type="entry name" value="ARM repeat"/>
    <property type="match status" value="2"/>
</dbReference>
<dbReference type="Pfam" id="PF14222">
    <property type="entry name" value="MOR2-PAG1_N"/>
    <property type="match status" value="1"/>
</dbReference>
<dbReference type="PANTHER" id="PTHR12295">
    <property type="entry name" value="FURRY-RELATED"/>
    <property type="match status" value="1"/>
</dbReference>
<gene>
    <name evidence="3" type="ORF">PROFUN_00976</name>
</gene>
<dbReference type="InParanoid" id="A0A2P6N4D9"/>
<feature type="compositionally biased region" description="Pro residues" evidence="1">
    <location>
        <begin position="2058"/>
        <end position="2068"/>
    </location>
</feature>
<name>A0A2P6N4D9_9EUKA</name>
<protein>
    <recommendedName>
        <fullName evidence="2">Cell morphogenesis protein N-terminal domain-containing protein</fullName>
    </recommendedName>
</protein>
<feature type="domain" description="Cell morphogenesis protein N-terminal" evidence="2">
    <location>
        <begin position="325"/>
        <end position="544"/>
    </location>
</feature>
<dbReference type="InterPro" id="IPR039867">
    <property type="entry name" value="Furry/Tao3/Mor2"/>
</dbReference>
<feature type="compositionally biased region" description="Pro residues" evidence="1">
    <location>
        <begin position="53"/>
        <end position="72"/>
    </location>
</feature>
<organism evidence="3 4">
    <name type="scientific">Planoprotostelium fungivorum</name>
    <dbReference type="NCBI Taxonomy" id="1890364"/>
    <lineage>
        <taxon>Eukaryota</taxon>
        <taxon>Amoebozoa</taxon>
        <taxon>Evosea</taxon>
        <taxon>Variosea</taxon>
        <taxon>Cavosteliida</taxon>
        <taxon>Cavosteliaceae</taxon>
        <taxon>Planoprotostelium</taxon>
    </lineage>
</organism>
<accession>A0A2P6N4D9</accession>
<dbReference type="GO" id="GO:0005938">
    <property type="term" value="C:cell cortex"/>
    <property type="evidence" value="ECO:0007669"/>
    <property type="project" value="TreeGrafter"/>
</dbReference>
<feature type="compositionally biased region" description="Low complexity" evidence="1">
    <location>
        <begin position="2015"/>
        <end position="2028"/>
    </location>
</feature>
<dbReference type="PANTHER" id="PTHR12295:SF32">
    <property type="entry name" value="NON-SPECIFIC SERINE_THREONINE PROTEIN KINASE"/>
    <property type="match status" value="1"/>
</dbReference>
<feature type="compositionally biased region" description="Pro residues" evidence="1">
    <location>
        <begin position="1"/>
        <end position="30"/>
    </location>
</feature>
<dbReference type="InterPro" id="IPR025614">
    <property type="entry name" value="Cell_morpho_N"/>
</dbReference>
<feature type="compositionally biased region" description="Polar residues" evidence="1">
    <location>
        <begin position="31"/>
        <end position="46"/>
    </location>
</feature>
<feature type="compositionally biased region" description="Polar residues" evidence="1">
    <location>
        <begin position="82"/>
        <end position="95"/>
    </location>
</feature>
<proteinExistence type="predicted"/>
<feature type="region of interest" description="Disordered" evidence="1">
    <location>
        <begin position="2051"/>
        <end position="2104"/>
    </location>
</feature>
<dbReference type="GO" id="GO:0000902">
    <property type="term" value="P:cell morphogenesis"/>
    <property type="evidence" value="ECO:0007669"/>
    <property type="project" value="InterPro"/>
</dbReference>
<dbReference type="InterPro" id="IPR016024">
    <property type="entry name" value="ARM-type_fold"/>
</dbReference>